<evidence type="ECO:0000313" key="4">
    <source>
        <dbReference type="Proteomes" id="UP000008631"/>
    </source>
</evidence>
<evidence type="ECO:0000313" key="3">
    <source>
        <dbReference type="EMBL" id="ADV62195.1"/>
    </source>
</evidence>
<sequence>MFRKWRDSAAWLTLAWGAAGLLAAARADEPNAPVKRDLFANDAVYHNHASCVVECPNSDLLVAWYRGSGERDADDVEILAARLKKGQTTWGPVFPLIDTPGYPDCNPALLVGDDGSFWVFRPTILDHRWEGALLKFARADACPEGDAAPVWNREGVLHLTPVGLSEAIQASLDRLPEEIRAHPRLGGYLDEVDARRDDELYQRLGWMPRCRPVILSTGRWILPLYTDTYSVSLMAYSDDRGATWNTGRMIPGIFAIQPAVVERSDGSLVAYCRNAGAGRRILSATSNDGGVTWSEAIETTLPNPGAGVDAIRLASGKFVLVYNDTEIGRHSLAVALSNDEGRTWNPPRFLERQPPDQGAFHYPSILQTRDGQIHVLYTAGKAHRGETIRHAVFHESWLGSE</sequence>
<evidence type="ECO:0000256" key="1">
    <source>
        <dbReference type="SAM" id="SignalP"/>
    </source>
</evidence>
<reference key="1">
    <citation type="submission" date="2010-11" db="EMBL/GenBank/DDBJ databases">
        <title>The complete sequence of chromosome of Isophaera pallida ATCC 43644.</title>
        <authorList>
            <consortium name="US DOE Joint Genome Institute (JGI-PGF)"/>
            <person name="Lucas S."/>
            <person name="Copeland A."/>
            <person name="Lapidus A."/>
            <person name="Bruce D."/>
            <person name="Goodwin L."/>
            <person name="Pitluck S."/>
            <person name="Kyrpides N."/>
            <person name="Mavromatis K."/>
            <person name="Pagani I."/>
            <person name="Ivanova N."/>
            <person name="Saunders E."/>
            <person name="Brettin T."/>
            <person name="Detter J.C."/>
            <person name="Han C."/>
            <person name="Tapia R."/>
            <person name="Land M."/>
            <person name="Hauser L."/>
            <person name="Markowitz V."/>
            <person name="Cheng J.-F."/>
            <person name="Hugenholtz P."/>
            <person name="Woyke T."/>
            <person name="Wu D."/>
            <person name="Eisen J.A."/>
        </authorList>
    </citation>
    <scope>NUCLEOTIDE SEQUENCE</scope>
    <source>
        <strain>ATCC 43644</strain>
    </source>
</reference>
<dbReference type="RefSeq" id="WP_013564483.1">
    <property type="nucleotide sequence ID" value="NC_014962.1"/>
</dbReference>
<evidence type="ECO:0000259" key="2">
    <source>
        <dbReference type="Pfam" id="PF13088"/>
    </source>
</evidence>
<dbReference type="Pfam" id="PF13088">
    <property type="entry name" value="BNR_2"/>
    <property type="match status" value="1"/>
</dbReference>
<dbReference type="InParanoid" id="E8QZQ9"/>
<reference evidence="3 4" key="2">
    <citation type="journal article" date="2011" name="Stand. Genomic Sci.">
        <title>Complete genome sequence of Isosphaera pallida type strain (IS1B).</title>
        <authorList>
            <consortium name="US DOE Joint Genome Institute (JGI-PGF)"/>
            <person name="Goker M."/>
            <person name="Cleland D."/>
            <person name="Saunders E."/>
            <person name="Lapidus A."/>
            <person name="Nolan M."/>
            <person name="Lucas S."/>
            <person name="Hammon N."/>
            <person name="Deshpande S."/>
            <person name="Cheng J.F."/>
            <person name="Tapia R."/>
            <person name="Han C."/>
            <person name="Goodwin L."/>
            <person name="Pitluck S."/>
            <person name="Liolios K."/>
            <person name="Pagani I."/>
            <person name="Ivanova N."/>
            <person name="Mavromatis K."/>
            <person name="Pati A."/>
            <person name="Chen A."/>
            <person name="Palaniappan K."/>
            <person name="Land M."/>
            <person name="Hauser L."/>
            <person name="Chang Y.J."/>
            <person name="Jeffries C.D."/>
            <person name="Detter J.C."/>
            <person name="Beck B."/>
            <person name="Woyke T."/>
            <person name="Bristow J."/>
            <person name="Eisen J.A."/>
            <person name="Markowitz V."/>
            <person name="Hugenholtz P."/>
            <person name="Kyrpides N.C."/>
            <person name="Klenk H.P."/>
        </authorList>
    </citation>
    <scope>NUCLEOTIDE SEQUENCE [LARGE SCALE GENOMIC DNA]</scope>
    <source>
        <strain evidence="4">ATCC 43644 / DSM 9630 / IS1B</strain>
    </source>
</reference>
<dbReference type="Proteomes" id="UP000008631">
    <property type="component" value="Chromosome"/>
</dbReference>
<dbReference type="KEGG" id="ipa:Isop_1611"/>
<dbReference type="eggNOG" id="COG4692">
    <property type="taxonomic scope" value="Bacteria"/>
</dbReference>
<organism evidence="3 4">
    <name type="scientific">Isosphaera pallida (strain ATCC 43644 / DSM 9630 / IS1B)</name>
    <dbReference type="NCBI Taxonomy" id="575540"/>
    <lineage>
        <taxon>Bacteria</taxon>
        <taxon>Pseudomonadati</taxon>
        <taxon>Planctomycetota</taxon>
        <taxon>Planctomycetia</taxon>
        <taxon>Isosphaerales</taxon>
        <taxon>Isosphaeraceae</taxon>
        <taxon>Isosphaera</taxon>
    </lineage>
</organism>
<name>E8QZQ9_ISOPI</name>
<proteinExistence type="predicted"/>
<dbReference type="STRING" id="575540.Isop_1611"/>
<accession>E8QZQ9</accession>
<dbReference type="InterPro" id="IPR036278">
    <property type="entry name" value="Sialidase_sf"/>
</dbReference>
<dbReference type="OrthoDB" id="41724at2"/>
<feature type="domain" description="Sialidase" evidence="2">
    <location>
        <begin position="209"/>
        <end position="375"/>
    </location>
</feature>
<dbReference type="AlphaFoldDB" id="E8QZQ9"/>
<dbReference type="EMBL" id="CP002353">
    <property type="protein sequence ID" value="ADV62195.1"/>
    <property type="molecule type" value="Genomic_DNA"/>
</dbReference>
<feature type="chain" id="PRO_5003229886" evidence="1">
    <location>
        <begin position="28"/>
        <end position="401"/>
    </location>
</feature>
<feature type="signal peptide" evidence="1">
    <location>
        <begin position="1"/>
        <end position="27"/>
    </location>
</feature>
<dbReference type="Gene3D" id="2.120.10.10">
    <property type="match status" value="1"/>
</dbReference>
<dbReference type="PANTHER" id="PTHR43752">
    <property type="entry name" value="BNR/ASP-BOX REPEAT FAMILY PROTEIN"/>
    <property type="match status" value="1"/>
</dbReference>
<dbReference type="HOGENOM" id="CLU_007128_0_0_0"/>
<protein>
    <submittedName>
        <fullName evidence="3">Neuraminidase (Sialidase)-like protein</fullName>
    </submittedName>
</protein>
<gene>
    <name evidence="3" type="ordered locus">Isop_1611</name>
</gene>
<dbReference type="eggNOG" id="COG4409">
    <property type="taxonomic scope" value="Bacteria"/>
</dbReference>
<keyword evidence="4" id="KW-1185">Reference proteome</keyword>
<dbReference type="PANTHER" id="PTHR43752:SF2">
    <property type="entry name" value="BNR_ASP-BOX REPEAT FAMILY PROTEIN"/>
    <property type="match status" value="1"/>
</dbReference>
<dbReference type="CDD" id="cd15482">
    <property type="entry name" value="Sialidase_non-viral"/>
    <property type="match status" value="1"/>
</dbReference>
<dbReference type="SUPFAM" id="SSF50939">
    <property type="entry name" value="Sialidases"/>
    <property type="match status" value="1"/>
</dbReference>
<keyword evidence="1" id="KW-0732">Signal</keyword>
<dbReference type="InterPro" id="IPR011040">
    <property type="entry name" value="Sialidase"/>
</dbReference>